<proteinExistence type="inferred from homology"/>
<evidence type="ECO:0000256" key="8">
    <source>
        <dbReference type="ARBA" id="ARBA00023118"/>
    </source>
</evidence>
<evidence type="ECO:0000256" key="6">
    <source>
        <dbReference type="ARBA" id="ARBA00022801"/>
    </source>
</evidence>
<dbReference type="HAMAP" id="MF_01471">
    <property type="entry name" value="Cas2"/>
    <property type="match status" value="1"/>
</dbReference>
<dbReference type="SUPFAM" id="SSF143430">
    <property type="entry name" value="TTP0101/SSO1404-like"/>
    <property type="match status" value="1"/>
</dbReference>
<dbReference type="AlphaFoldDB" id="A0A080N2Y8"/>
<dbReference type="EC" id="3.1.-.-" evidence="9"/>
<dbReference type="STRING" id="1341695.BBOMB_0601"/>
<keyword evidence="6 9" id="KW-0378">Hydrolase</keyword>
<name>A0A080N2Y8_9BIFI</name>
<feature type="binding site" evidence="9">
    <location>
        <position position="8"/>
    </location>
    <ligand>
        <name>Mg(2+)</name>
        <dbReference type="ChEBI" id="CHEBI:18420"/>
        <note>catalytic</note>
    </ligand>
</feature>
<dbReference type="GO" id="GO:0004521">
    <property type="term" value="F:RNA endonuclease activity"/>
    <property type="evidence" value="ECO:0007669"/>
    <property type="project" value="InterPro"/>
</dbReference>
<evidence type="ECO:0000313" key="11">
    <source>
        <dbReference type="Proteomes" id="UP000028730"/>
    </source>
</evidence>
<sequence length="101" mass="12014">MWCVVMFDLPTNTKDQRRAASLFRNKLLDAGYSMIQFSVYAKYSPTLANNRQTVQFVKKELPDYGEVRILHITDRQWSMMQRFYGRTPKKTEQKPEELALF</sequence>
<evidence type="ECO:0000256" key="9">
    <source>
        <dbReference type="HAMAP-Rule" id="MF_01471"/>
    </source>
</evidence>
<keyword evidence="4 9" id="KW-0479">Metal-binding</keyword>
<organism evidence="10 11">
    <name type="scientific">Bifidobacterium bombi DSM 19703</name>
    <dbReference type="NCBI Taxonomy" id="1341695"/>
    <lineage>
        <taxon>Bacteria</taxon>
        <taxon>Bacillati</taxon>
        <taxon>Actinomycetota</taxon>
        <taxon>Actinomycetes</taxon>
        <taxon>Bifidobacteriales</taxon>
        <taxon>Bifidobacteriaceae</taxon>
        <taxon>Bifidobacterium</taxon>
    </lineage>
</organism>
<comment type="similarity">
    <text evidence="2 9">Belongs to the CRISPR-associated endoribonuclease Cas2 protein family.</text>
</comment>
<dbReference type="GO" id="GO:0016787">
    <property type="term" value="F:hydrolase activity"/>
    <property type="evidence" value="ECO:0007669"/>
    <property type="project" value="UniProtKB-KW"/>
</dbReference>
<comment type="subunit">
    <text evidence="9">Homodimer, forms a heterotetramer with a Cas1 homodimer.</text>
</comment>
<gene>
    <name evidence="9" type="primary">cas2</name>
    <name evidence="10" type="ORF">BBOMB_0601</name>
</gene>
<dbReference type="GO" id="GO:0051607">
    <property type="term" value="P:defense response to virus"/>
    <property type="evidence" value="ECO:0007669"/>
    <property type="project" value="UniProtKB-UniRule"/>
</dbReference>
<dbReference type="InterPro" id="IPR021127">
    <property type="entry name" value="CRISPR_associated_Cas2"/>
</dbReference>
<comment type="cofactor">
    <cofactor evidence="1 9">
        <name>Mg(2+)</name>
        <dbReference type="ChEBI" id="CHEBI:18420"/>
    </cofactor>
</comment>
<evidence type="ECO:0000256" key="3">
    <source>
        <dbReference type="ARBA" id="ARBA00022722"/>
    </source>
</evidence>
<keyword evidence="3 9" id="KW-0540">Nuclease</keyword>
<evidence type="ECO:0000256" key="5">
    <source>
        <dbReference type="ARBA" id="ARBA00022759"/>
    </source>
</evidence>
<dbReference type="GO" id="GO:0046872">
    <property type="term" value="F:metal ion binding"/>
    <property type="evidence" value="ECO:0007669"/>
    <property type="project" value="UniProtKB-UniRule"/>
</dbReference>
<keyword evidence="7 9" id="KW-0460">Magnesium</keyword>
<dbReference type="EMBL" id="ATLK01000001">
    <property type="protein sequence ID" value="KFF31261.1"/>
    <property type="molecule type" value="Genomic_DNA"/>
</dbReference>
<evidence type="ECO:0000256" key="7">
    <source>
        <dbReference type="ARBA" id="ARBA00022842"/>
    </source>
</evidence>
<comment type="function">
    <text evidence="9">CRISPR (clustered regularly interspaced short palindromic repeat), is an adaptive immune system that provides protection against mobile genetic elements (viruses, transposable elements and conjugative plasmids). CRISPR clusters contain sequences complementary to antecedent mobile elements and target invading nucleic acids. CRISPR clusters are transcribed and processed into CRISPR RNA (crRNA). Functions as a ssRNA-specific endoribonuclease. Involved in the integration of spacer DNA into the CRISPR cassette.</text>
</comment>
<keyword evidence="11" id="KW-1185">Reference proteome</keyword>
<dbReference type="GO" id="GO:0043571">
    <property type="term" value="P:maintenance of CRISPR repeat elements"/>
    <property type="evidence" value="ECO:0007669"/>
    <property type="project" value="UniProtKB-UniRule"/>
</dbReference>
<comment type="caution">
    <text evidence="10">The sequence shown here is derived from an EMBL/GenBank/DDBJ whole genome shotgun (WGS) entry which is preliminary data.</text>
</comment>
<keyword evidence="8 9" id="KW-0051">Antiviral defense</keyword>
<evidence type="ECO:0000256" key="1">
    <source>
        <dbReference type="ARBA" id="ARBA00001946"/>
    </source>
</evidence>
<dbReference type="Proteomes" id="UP000028730">
    <property type="component" value="Unassembled WGS sequence"/>
</dbReference>
<dbReference type="NCBIfam" id="TIGR01573">
    <property type="entry name" value="cas2"/>
    <property type="match status" value="1"/>
</dbReference>
<evidence type="ECO:0000256" key="2">
    <source>
        <dbReference type="ARBA" id="ARBA00009959"/>
    </source>
</evidence>
<accession>A0A080N2Y8</accession>
<evidence type="ECO:0000256" key="4">
    <source>
        <dbReference type="ARBA" id="ARBA00022723"/>
    </source>
</evidence>
<dbReference type="InterPro" id="IPR019199">
    <property type="entry name" value="Virulence_VapD/CRISPR_Cas2"/>
</dbReference>
<protein>
    <recommendedName>
        <fullName evidence="9">CRISPR-associated endoribonuclease Cas2</fullName>
        <ecNumber evidence="9">3.1.-.-</ecNumber>
    </recommendedName>
</protein>
<keyword evidence="5 9" id="KW-0255">Endonuclease</keyword>
<evidence type="ECO:0000313" key="10">
    <source>
        <dbReference type="EMBL" id="KFF31261.1"/>
    </source>
</evidence>
<dbReference type="eggNOG" id="COG3512">
    <property type="taxonomic scope" value="Bacteria"/>
</dbReference>
<reference evidence="10 11" key="1">
    <citation type="journal article" date="2014" name="Appl. Environ. Microbiol.">
        <title>Genomic encyclopedia of type strains of the genus Bifidobacterium.</title>
        <authorList>
            <person name="Milani C."/>
            <person name="Lugli G.A."/>
            <person name="Duranti S."/>
            <person name="Turroni F."/>
            <person name="Bottacini F."/>
            <person name="Mangifesta M."/>
            <person name="Sanchez B."/>
            <person name="Viappiani A."/>
            <person name="Mancabelli L."/>
            <person name="Taminiau B."/>
            <person name="Delcenserie V."/>
            <person name="Barrangou R."/>
            <person name="Margolles A."/>
            <person name="van Sinderen D."/>
            <person name="Ventura M."/>
        </authorList>
    </citation>
    <scope>NUCLEOTIDE SEQUENCE [LARGE SCALE GENOMIC DNA]</scope>
    <source>
        <strain evidence="10 11">DSM 19703</strain>
    </source>
</reference>
<dbReference type="Pfam" id="PF09827">
    <property type="entry name" value="CRISPR_Cas2"/>
    <property type="match status" value="1"/>
</dbReference>